<name>A0A0W8DWC7_PHYNI</name>
<reference evidence="1 2" key="1">
    <citation type="submission" date="2015-11" db="EMBL/GenBank/DDBJ databases">
        <title>Genomes and virulence difference between two physiological races of Phytophthora nicotianae.</title>
        <authorList>
            <person name="Liu H."/>
            <person name="Ma X."/>
            <person name="Yu H."/>
            <person name="Fang D."/>
            <person name="Li Y."/>
            <person name="Wang X."/>
            <person name="Wang W."/>
            <person name="Dong Y."/>
            <person name="Xiao B."/>
        </authorList>
    </citation>
    <scope>NUCLEOTIDE SEQUENCE [LARGE SCALE GENOMIC DNA]</scope>
    <source>
        <strain evidence="2">race 0</strain>
    </source>
</reference>
<comment type="caution">
    <text evidence="1">The sequence shown here is derived from an EMBL/GenBank/DDBJ whole genome shotgun (WGS) entry which is preliminary data.</text>
</comment>
<accession>A0A0W8DWC7</accession>
<dbReference type="OrthoDB" id="154632at2759"/>
<dbReference type="AlphaFoldDB" id="A0A0W8DWC7"/>
<dbReference type="EMBL" id="LNFO01000646">
    <property type="protein sequence ID" value="KUG00509.1"/>
    <property type="molecule type" value="Genomic_DNA"/>
</dbReference>
<evidence type="ECO:0000313" key="2">
    <source>
        <dbReference type="Proteomes" id="UP000052943"/>
    </source>
</evidence>
<gene>
    <name evidence="1" type="ORF">AM587_10008934</name>
</gene>
<dbReference type="Proteomes" id="UP000052943">
    <property type="component" value="Unassembled WGS sequence"/>
</dbReference>
<protein>
    <submittedName>
        <fullName evidence="1">Uncharacterized protein</fullName>
    </submittedName>
</protein>
<proteinExistence type="predicted"/>
<evidence type="ECO:0000313" key="1">
    <source>
        <dbReference type="EMBL" id="KUG00509.1"/>
    </source>
</evidence>
<organism evidence="1 2">
    <name type="scientific">Phytophthora nicotianae</name>
    <name type="common">Potato buckeye rot agent</name>
    <name type="synonym">Phytophthora parasitica</name>
    <dbReference type="NCBI Taxonomy" id="4792"/>
    <lineage>
        <taxon>Eukaryota</taxon>
        <taxon>Sar</taxon>
        <taxon>Stramenopiles</taxon>
        <taxon>Oomycota</taxon>
        <taxon>Peronosporomycetes</taxon>
        <taxon>Peronosporales</taxon>
        <taxon>Peronosporaceae</taxon>
        <taxon>Phytophthora</taxon>
    </lineage>
</organism>
<sequence length="203" mass="22499">MNNPFSSGQELPVLLEFRLDRQVNWRQKRRAAGIVESSKFKSTQGVLAILPTLSLVAVRHHSHFTELAVMAPKTALTFEFFMEHDQIPENLSILIYTEEEEVEDYFDAEWDEDTAPDSPVFSGKTSIEAIYSSCATTDSSSVLGGCVAPTTPAKTTTPRQMSSTPVVFTGETRASPRMSFTTPLYRPSELGIDLTSGIVDPRF</sequence>